<dbReference type="InterPro" id="IPR023016">
    <property type="entry name" value="HisA/PriA"/>
</dbReference>
<dbReference type="PANTHER" id="PTHR43090">
    <property type="entry name" value="1-(5-PHOSPHORIBOSYL)-5-[(5-PHOSPHORIBOSYLAMINO)METHYLIDENEAMINO] IMIDAZOLE-4-CARBOXAMIDE ISOMERASE"/>
    <property type="match status" value="1"/>
</dbReference>
<comment type="pathway">
    <text evidence="3 9 11">Amino-acid biosynthesis; L-histidine biosynthesis; L-histidine from 5-phospho-alpha-D-ribose 1-diphosphate: step 4/9.</text>
</comment>
<dbReference type="KEGG" id="chih:GWR21_24560"/>
<dbReference type="RefSeq" id="WP_162334272.1">
    <property type="nucleotide sequence ID" value="NZ_CP048113.1"/>
</dbReference>
<dbReference type="PROSITE" id="PS51186">
    <property type="entry name" value="GNAT"/>
    <property type="match status" value="1"/>
</dbReference>
<dbReference type="InterPro" id="IPR016181">
    <property type="entry name" value="Acyl_CoA_acyltransferase"/>
</dbReference>
<reference evidence="13 14" key="1">
    <citation type="submission" date="2020-01" db="EMBL/GenBank/DDBJ databases">
        <title>Complete genome sequence of Chitinophaga sp. H33E-04 isolated from quinoa roots.</title>
        <authorList>
            <person name="Weon H.-Y."/>
            <person name="Lee S.A."/>
        </authorList>
    </citation>
    <scope>NUCLEOTIDE SEQUENCE [LARGE SCALE GENOMIC DNA]</scope>
    <source>
        <strain evidence="13 14">H33E-04</strain>
    </source>
</reference>
<dbReference type="UniPathway" id="UPA00031">
    <property type="reaction ID" value="UER00009"/>
</dbReference>
<dbReference type="InterPro" id="IPR006062">
    <property type="entry name" value="His_biosynth"/>
</dbReference>
<dbReference type="FunFam" id="3.20.20.70:FF:000009">
    <property type="entry name" value="1-(5-phosphoribosyl)-5-[(5-phosphoribosylamino)methylideneamino] imidazole-4-carboxamide isomerase"/>
    <property type="match status" value="1"/>
</dbReference>
<evidence type="ECO:0000256" key="5">
    <source>
        <dbReference type="ARBA" id="ARBA00022490"/>
    </source>
</evidence>
<dbReference type="Proteomes" id="UP000476411">
    <property type="component" value="Chromosome"/>
</dbReference>
<keyword evidence="5 9" id="KW-0963">Cytoplasm</keyword>
<dbReference type="SUPFAM" id="SSF51366">
    <property type="entry name" value="Ribulose-phoshate binding barrel"/>
    <property type="match status" value="1"/>
</dbReference>
<comment type="similarity">
    <text evidence="4 9 10">Belongs to the HisA/HisF family.</text>
</comment>
<keyword evidence="7 9" id="KW-0368">Histidine biosynthesis</keyword>
<dbReference type="GO" id="GO:0005737">
    <property type="term" value="C:cytoplasm"/>
    <property type="evidence" value="ECO:0007669"/>
    <property type="project" value="UniProtKB-SubCell"/>
</dbReference>
<dbReference type="PANTHER" id="PTHR43090:SF2">
    <property type="entry name" value="1-(5-PHOSPHORIBOSYL)-5-[(5-PHOSPHORIBOSYLAMINO)METHYLIDENEAMINO] IMIDAZOLE-4-CARBOXAMIDE ISOMERASE"/>
    <property type="match status" value="1"/>
</dbReference>
<evidence type="ECO:0000256" key="10">
    <source>
        <dbReference type="RuleBase" id="RU003657"/>
    </source>
</evidence>
<dbReference type="InterPro" id="IPR044524">
    <property type="entry name" value="Isoase_HisA-like"/>
</dbReference>
<keyword evidence="6 9" id="KW-0028">Amino-acid biosynthesis</keyword>
<evidence type="ECO:0000256" key="4">
    <source>
        <dbReference type="ARBA" id="ARBA00009667"/>
    </source>
</evidence>
<dbReference type="CDD" id="cd04301">
    <property type="entry name" value="NAT_SF"/>
    <property type="match status" value="1"/>
</dbReference>
<keyword evidence="8 9" id="KW-0413">Isomerase</keyword>
<organism evidence="13 14">
    <name type="scientific">Chitinophaga agri</name>
    <dbReference type="NCBI Taxonomy" id="2703787"/>
    <lineage>
        <taxon>Bacteria</taxon>
        <taxon>Pseudomonadati</taxon>
        <taxon>Bacteroidota</taxon>
        <taxon>Chitinophagia</taxon>
        <taxon>Chitinophagales</taxon>
        <taxon>Chitinophagaceae</taxon>
        <taxon>Chitinophaga</taxon>
    </lineage>
</organism>
<evidence type="ECO:0000313" key="13">
    <source>
        <dbReference type="EMBL" id="QHS62638.1"/>
    </source>
</evidence>
<dbReference type="EMBL" id="CP048113">
    <property type="protein sequence ID" value="QHS62638.1"/>
    <property type="molecule type" value="Genomic_DNA"/>
</dbReference>
<dbReference type="GO" id="GO:0016747">
    <property type="term" value="F:acyltransferase activity, transferring groups other than amino-acyl groups"/>
    <property type="evidence" value="ECO:0007669"/>
    <property type="project" value="InterPro"/>
</dbReference>
<dbReference type="Gene3D" id="3.40.630.30">
    <property type="match status" value="1"/>
</dbReference>
<accession>A0A6B9ZJU2</accession>
<evidence type="ECO:0000313" key="14">
    <source>
        <dbReference type="Proteomes" id="UP000476411"/>
    </source>
</evidence>
<dbReference type="InterPro" id="IPR006063">
    <property type="entry name" value="HisA_bact_arch"/>
</dbReference>
<evidence type="ECO:0000256" key="11">
    <source>
        <dbReference type="RuleBase" id="RU003658"/>
    </source>
</evidence>
<dbReference type="Gene3D" id="3.20.20.70">
    <property type="entry name" value="Aldolase class I"/>
    <property type="match status" value="1"/>
</dbReference>
<evidence type="ECO:0000256" key="8">
    <source>
        <dbReference type="ARBA" id="ARBA00023235"/>
    </source>
</evidence>
<dbReference type="InterPro" id="IPR000182">
    <property type="entry name" value="GNAT_dom"/>
</dbReference>
<evidence type="ECO:0000256" key="6">
    <source>
        <dbReference type="ARBA" id="ARBA00022605"/>
    </source>
</evidence>
<evidence type="ECO:0000259" key="12">
    <source>
        <dbReference type="PROSITE" id="PS51186"/>
    </source>
</evidence>
<dbReference type="Pfam" id="PF13673">
    <property type="entry name" value="Acetyltransf_10"/>
    <property type="match status" value="1"/>
</dbReference>
<evidence type="ECO:0000256" key="9">
    <source>
        <dbReference type="HAMAP-Rule" id="MF_01014"/>
    </source>
</evidence>
<dbReference type="AlphaFoldDB" id="A0A6B9ZJU2"/>
<comment type="catalytic activity">
    <reaction evidence="1 9 11">
        <text>1-(5-phospho-beta-D-ribosyl)-5-[(5-phospho-beta-D-ribosylamino)methylideneamino]imidazole-4-carboxamide = 5-[(5-phospho-1-deoxy-D-ribulos-1-ylimino)methylamino]-1-(5-phospho-beta-D-ribosyl)imidazole-4-carboxamide</text>
        <dbReference type="Rhea" id="RHEA:15469"/>
        <dbReference type="ChEBI" id="CHEBI:58435"/>
        <dbReference type="ChEBI" id="CHEBI:58525"/>
        <dbReference type="EC" id="5.3.1.16"/>
    </reaction>
</comment>
<dbReference type="GO" id="GO:0003949">
    <property type="term" value="F:1-(5-phosphoribosyl)-5-[(5-phosphoribosylamino)methylideneamino]imidazole-4-carboxamide isomerase activity"/>
    <property type="evidence" value="ECO:0007669"/>
    <property type="project" value="UniProtKB-UniRule"/>
</dbReference>
<gene>
    <name evidence="9 13" type="primary">hisA</name>
    <name evidence="13" type="ORF">GWR21_24560</name>
</gene>
<sequence>MMQQVQIRRVTADETLPLRRDVLYPDWELSRVKVDHDEDGLHFGLFEDNRLRGVVSLFLQKNEAQFRKLAVHRESQGKRYGSMLMLHIENFCRKEHIPLLWCNARDAAEGFYLKRGYEYWGDHFTKDNIVFNKMKLQLDKTTESGITIIPAIDIIDGKCVRLTQGDYAQKKVYNEHPLEVAKEFESIGVRRLHLVDLDGAKKGAVVNWKVLEAIAGKTNLVIDFGGGIKTEDDLRIVYENGAALATIGSIAVKDPELFSGWVKKYGSDKIFLGADVKEEKIAVGGWLETTSLSVFDFLDENVKQGVKHIFCTDIAKDGLLQGPSTDLYKKILGRFPQISFVASGGVSTMADVHTLAEIGCSGVIVGKAIYEERISMKELSDFIKNN</sequence>
<protein>
    <recommendedName>
        <fullName evidence="9 11">1-(5-phosphoribosyl)-5-[(5-phosphoribosylamino)methylideneamino] imidazole-4-carboxamide isomerase</fullName>
        <ecNumber evidence="9 11">5.3.1.16</ecNumber>
    </recommendedName>
    <alternativeName>
        <fullName evidence="9">Phosphoribosylformimino-5-aminoimidazole carboxamide ribotide isomerase</fullName>
    </alternativeName>
</protein>
<dbReference type="GO" id="GO:0000105">
    <property type="term" value="P:L-histidine biosynthetic process"/>
    <property type="evidence" value="ECO:0007669"/>
    <property type="project" value="UniProtKB-UniRule"/>
</dbReference>
<feature type="domain" description="N-acetyltransferase" evidence="12">
    <location>
        <begin position="5"/>
        <end position="139"/>
    </location>
</feature>
<evidence type="ECO:0000256" key="2">
    <source>
        <dbReference type="ARBA" id="ARBA00004496"/>
    </source>
</evidence>
<evidence type="ECO:0000256" key="7">
    <source>
        <dbReference type="ARBA" id="ARBA00023102"/>
    </source>
</evidence>
<dbReference type="NCBIfam" id="TIGR00007">
    <property type="entry name" value="1-(5-phosphoribosyl)-5-[(5-phosphoribosylamino)methylideneamino]imidazole-4-carboxamide isomerase"/>
    <property type="match status" value="1"/>
</dbReference>
<dbReference type="Pfam" id="PF00977">
    <property type="entry name" value="His_biosynth"/>
    <property type="match status" value="1"/>
</dbReference>
<dbReference type="EC" id="5.3.1.16" evidence="9 11"/>
<dbReference type="GO" id="GO:0000162">
    <property type="term" value="P:L-tryptophan biosynthetic process"/>
    <property type="evidence" value="ECO:0007669"/>
    <property type="project" value="TreeGrafter"/>
</dbReference>
<evidence type="ECO:0000256" key="3">
    <source>
        <dbReference type="ARBA" id="ARBA00005133"/>
    </source>
</evidence>
<comment type="subcellular location">
    <subcellularLocation>
        <location evidence="2 9 11">Cytoplasm</location>
    </subcellularLocation>
</comment>
<dbReference type="InterPro" id="IPR013785">
    <property type="entry name" value="Aldolase_TIM"/>
</dbReference>
<keyword evidence="14" id="KW-1185">Reference proteome</keyword>
<dbReference type="HAMAP" id="MF_01014">
    <property type="entry name" value="HisA"/>
    <property type="match status" value="1"/>
</dbReference>
<dbReference type="SUPFAM" id="SSF55729">
    <property type="entry name" value="Acyl-CoA N-acyltransferases (Nat)"/>
    <property type="match status" value="1"/>
</dbReference>
<dbReference type="CDD" id="cd04732">
    <property type="entry name" value="HisA"/>
    <property type="match status" value="1"/>
</dbReference>
<evidence type="ECO:0000256" key="1">
    <source>
        <dbReference type="ARBA" id="ARBA00000901"/>
    </source>
</evidence>
<feature type="active site" description="Proton donor" evidence="9">
    <location>
        <position position="275"/>
    </location>
</feature>
<dbReference type="InterPro" id="IPR011060">
    <property type="entry name" value="RibuloseP-bd_barrel"/>
</dbReference>
<feature type="active site" description="Proton acceptor" evidence="9">
    <location>
        <position position="153"/>
    </location>
</feature>
<name>A0A6B9ZJU2_9BACT</name>
<proteinExistence type="inferred from homology"/>